<dbReference type="EMBL" id="CAMXCT030001407">
    <property type="protein sequence ID" value="CAL4777128.1"/>
    <property type="molecule type" value="Genomic_DNA"/>
</dbReference>
<keyword evidence="1 3" id="KW-0547">Nucleotide-binding</keyword>
<proteinExistence type="predicted"/>
<evidence type="ECO:0000256" key="3">
    <source>
        <dbReference type="PROSITE-ProRule" id="PRU10141"/>
    </source>
</evidence>
<organism evidence="6">
    <name type="scientific">Cladocopium goreaui</name>
    <dbReference type="NCBI Taxonomy" id="2562237"/>
    <lineage>
        <taxon>Eukaryota</taxon>
        <taxon>Sar</taxon>
        <taxon>Alveolata</taxon>
        <taxon>Dinophyceae</taxon>
        <taxon>Suessiales</taxon>
        <taxon>Symbiodiniaceae</taxon>
        <taxon>Cladocopium</taxon>
    </lineage>
</organism>
<evidence type="ECO:0000256" key="4">
    <source>
        <dbReference type="SAM" id="MobiDB-lite"/>
    </source>
</evidence>
<dbReference type="InterPro" id="IPR051681">
    <property type="entry name" value="Ser/Thr_Kinases-Pseudokinases"/>
</dbReference>
<dbReference type="SUPFAM" id="SSF56112">
    <property type="entry name" value="Protein kinase-like (PK-like)"/>
    <property type="match status" value="1"/>
</dbReference>
<reference evidence="7 8" key="2">
    <citation type="submission" date="2024-05" db="EMBL/GenBank/DDBJ databases">
        <authorList>
            <person name="Chen Y."/>
            <person name="Shah S."/>
            <person name="Dougan E. K."/>
            <person name="Thang M."/>
            <person name="Chan C."/>
        </authorList>
    </citation>
    <scope>NUCLEOTIDE SEQUENCE [LARGE SCALE GENOMIC DNA]</scope>
</reference>
<comment type="caution">
    <text evidence="6">The sequence shown here is derived from an EMBL/GenBank/DDBJ whole genome shotgun (WGS) entry which is preliminary data.</text>
</comment>
<feature type="binding site" evidence="3">
    <location>
        <position position="762"/>
    </location>
    <ligand>
        <name>ATP</name>
        <dbReference type="ChEBI" id="CHEBI:30616"/>
    </ligand>
</feature>
<dbReference type="AlphaFoldDB" id="A0A9P1CGG7"/>
<dbReference type="EMBL" id="CAMXCT010001407">
    <property type="protein sequence ID" value="CAI3989816.1"/>
    <property type="molecule type" value="Genomic_DNA"/>
</dbReference>
<keyword evidence="7" id="KW-0808">Transferase</keyword>
<keyword evidence="8" id="KW-1185">Reference proteome</keyword>
<dbReference type="PROSITE" id="PS00108">
    <property type="entry name" value="PROTEIN_KINASE_ST"/>
    <property type="match status" value="1"/>
</dbReference>
<evidence type="ECO:0000313" key="8">
    <source>
        <dbReference type="Proteomes" id="UP001152797"/>
    </source>
</evidence>
<dbReference type="EMBL" id="CAMXCT020001407">
    <property type="protein sequence ID" value="CAL1143191.1"/>
    <property type="molecule type" value="Genomic_DNA"/>
</dbReference>
<keyword evidence="7" id="KW-0418">Kinase</keyword>
<accession>A0A9P1CGG7</accession>
<evidence type="ECO:0000256" key="1">
    <source>
        <dbReference type="ARBA" id="ARBA00022741"/>
    </source>
</evidence>
<dbReference type="PROSITE" id="PS00107">
    <property type="entry name" value="PROTEIN_KINASE_ATP"/>
    <property type="match status" value="1"/>
</dbReference>
<dbReference type="SMART" id="SM00220">
    <property type="entry name" value="S_TKc"/>
    <property type="match status" value="1"/>
</dbReference>
<dbReference type="Pfam" id="PF00069">
    <property type="entry name" value="Pkinase"/>
    <property type="match status" value="1"/>
</dbReference>
<dbReference type="GO" id="GO:0004674">
    <property type="term" value="F:protein serine/threonine kinase activity"/>
    <property type="evidence" value="ECO:0007669"/>
    <property type="project" value="TreeGrafter"/>
</dbReference>
<feature type="region of interest" description="Disordered" evidence="4">
    <location>
        <begin position="596"/>
        <end position="618"/>
    </location>
</feature>
<reference evidence="6" key="1">
    <citation type="submission" date="2022-10" db="EMBL/GenBank/DDBJ databases">
        <authorList>
            <person name="Chen Y."/>
            <person name="Dougan E. K."/>
            <person name="Chan C."/>
            <person name="Rhodes N."/>
            <person name="Thang M."/>
        </authorList>
    </citation>
    <scope>NUCLEOTIDE SEQUENCE</scope>
</reference>
<feature type="region of interest" description="Disordered" evidence="4">
    <location>
        <begin position="670"/>
        <end position="689"/>
    </location>
</feature>
<dbReference type="OrthoDB" id="339325at2759"/>
<dbReference type="InterPro" id="IPR000719">
    <property type="entry name" value="Prot_kinase_dom"/>
</dbReference>
<gene>
    <name evidence="6" type="ORF">C1SCF055_LOCUS16857</name>
</gene>
<dbReference type="InterPro" id="IPR017441">
    <property type="entry name" value="Protein_kinase_ATP_BS"/>
</dbReference>
<feature type="compositionally biased region" description="Low complexity" evidence="4">
    <location>
        <begin position="599"/>
        <end position="615"/>
    </location>
</feature>
<sequence length="1004" mass="110321">MEDVEAWTGVIYTGSWELDRLQEILSLADDGAFHADDGAFPFGPVTRQMWRRVDSQGFLLPHDNFLGACETAEAADAALERLREEDLLVIHLFSALEGNHVDHVGYGIGVLVVGSSQHVELFDLFALRAETEGTELVNWPLLAQKLRGILSQQDVLKIVPWPSLAGVWGGIEELIDMAIELGLGIARSLKPNEKDPVGPVLDSQSLLQELFPGSGWPSIFRRVLGLRLCLEEEGSNWSRRQSCNVGWARPLRRSQLHHAAVMTWTQLPVLHALCAKTSLLPEAKLRGHVCVQSRTRFWLRSRDGGKHVLGQLAPPGRMVEPKGARGTASSFTRVALLEDSENQEEVEVVSDLIGNSAMVVPLGADLATPRRVDARCLRAVNCWSSSVWVERLMAAASVDRGEEFFGTVDQLAVAEVMPAFTSRLAMSTTTRTLAGIHQSRRGDLLEVVFALLRFGPGQWAVGTKLRCAAELAGRSMGILRSESLQQLEAAIRSGADGLAFRRLDVLMIGWPWMACAEHGPAWISSRLSGGKEMPGTLTAGGDRFPLFLMKQNGTDPLDGILSFSNLEETMTAENVRFQDGCRWTIHAQSPRYRYHAMGSPSTPSAVEPPATPATEPWRKDLDSGAQLSIWSSSGGCWTLGKIIDANAERLKVDYVVDGERVEKTVLRESLHLRQAPGPPGPPGPGGPSMVQQAVVRPWHPPMQLPPVPAMTAQAAAAVPQVLPPGHLRLADLQIGQMLGSGGFGSVHRGFLRGYPKEVAIKKLHVMGGVTKEHVAEFYKEVANLQALRHERLIQLIGIACEMPLLCIVTELAAGGSLHDLLHVKRVMLQEAQKLRLILQMTEGVMFLHGQRPPFVHRDLKSANVVLDAELNAKLCDLGITERMERTHISKRDAEAGSPRYMSPELFHAPGKLTEKMDLWALGCLAVEVLTTRVPHEGCINVQQVATKLLVTKEPPFTDDWAVPFHPEVKEILSKCFEWNPVERPSAAKVFEVFSALPRLAEPPR</sequence>
<name>A0A9P1CGG7_9DINO</name>
<dbReference type="Gene3D" id="1.10.510.10">
    <property type="entry name" value="Transferase(Phosphotransferase) domain 1"/>
    <property type="match status" value="1"/>
</dbReference>
<keyword evidence="2 3" id="KW-0067">ATP-binding</keyword>
<dbReference type="Proteomes" id="UP001152797">
    <property type="component" value="Unassembled WGS sequence"/>
</dbReference>
<evidence type="ECO:0000313" key="6">
    <source>
        <dbReference type="EMBL" id="CAI3989816.1"/>
    </source>
</evidence>
<dbReference type="PANTHER" id="PTHR44329">
    <property type="entry name" value="SERINE/THREONINE-PROTEIN KINASE TNNI3K-RELATED"/>
    <property type="match status" value="1"/>
</dbReference>
<dbReference type="InterPro" id="IPR008271">
    <property type="entry name" value="Ser/Thr_kinase_AS"/>
</dbReference>
<dbReference type="PANTHER" id="PTHR44329:SF298">
    <property type="entry name" value="MIXED LINEAGE KINASE DOMAIN-LIKE PROTEIN"/>
    <property type="match status" value="1"/>
</dbReference>
<feature type="domain" description="Protein kinase" evidence="5">
    <location>
        <begin position="732"/>
        <end position="999"/>
    </location>
</feature>
<protein>
    <submittedName>
        <fullName evidence="7">Protein kinase domain-containing protein</fullName>
    </submittedName>
</protein>
<evidence type="ECO:0000313" key="7">
    <source>
        <dbReference type="EMBL" id="CAL4777128.1"/>
    </source>
</evidence>
<evidence type="ECO:0000256" key="2">
    <source>
        <dbReference type="ARBA" id="ARBA00022840"/>
    </source>
</evidence>
<evidence type="ECO:0000259" key="5">
    <source>
        <dbReference type="PROSITE" id="PS50011"/>
    </source>
</evidence>
<dbReference type="GO" id="GO:0005524">
    <property type="term" value="F:ATP binding"/>
    <property type="evidence" value="ECO:0007669"/>
    <property type="project" value="UniProtKB-UniRule"/>
</dbReference>
<dbReference type="InterPro" id="IPR011009">
    <property type="entry name" value="Kinase-like_dom_sf"/>
</dbReference>
<feature type="compositionally biased region" description="Pro residues" evidence="4">
    <location>
        <begin position="676"/>
        <end position="685"/>
    </location>
</feature>
<dbReference type="PROSITE" id="PS50011">
    <property type="entry name" value="PROTEIN_KINASE_DOM"/>
    <property type="match status" value="1"/>
</dbReference>